<reference evidence="3" key="1">
    <citation type="submission" date="2016-10" db="EMBL/GenBank/DDBJ databases">
        <authorList>
            <person name="Varghese N."/>
            <person name="Submissions S."/>
        </authorList>
    </citation>
    <scope>NUCLEOTIDE SEQUENCE [LARGE SCALE GENOMIC DNA]</scope>
    <source>
        <strain evidence="3">DSM 24450</strain>
    </source>
</reference>
<evidence type="ECO:0000313" key="2">
    <source>
        <dbReference type="EMBL" id="SFS47827.1"/>
    </source>
</evidence>
<dbReference type="EMBL" id="FOZP01000003">
    <property type="protein sequence ID" value="SFS47827.1"/>
    <property type="molecule type" value="Genomic_DNA"/>
</dbReference>
<dbReference type="STRING" id="593133.SAMN04488006_1521"/>
<feature type="transmembrane region" description="Helical" evidence="1">
    <location>
        <begin position="20"/>
        <end position="41"/>
    </location>
</feature>
<keyword evidence="1" id="KW-1133">Transmembrane helix</keyword>
<dbReference type="InterPro" id="IPR016024">
    <property type="entry name" value="ARM-type_fold"/>
</dbReference>
<keyword evidence="3" id="KW-1185">Reference proteome</keyword>
<proteinExistence type="predicted"/>
<keyword evidence="1" id="KW-0472">Membrane</keyword>
<dbReference type="InterPro" id="IPR011989">
    <property type="entry name" value="ARM-like"/>
</dbReference>
<sequence>MFNNQNILEYFNQLPTLLKIVWIGSVVLFILILFFLFYLYYLRTYLRSKELISKNLFTQYENDLITYLYLGENTSQINSEQQTIIDKMKVSIQNTFKRTILISVLSKLKSDISGEMALAINQLFIKTGLLNYALKKLESKKWNQIALGIKELTQFEITNVYNEISKFQNYPKQEVRNQVQLYYVSLFHFKGLEFLDNLKTPISEWNQIQLLEILQKFDDQEITDISPWLKSENDSVVLFALKLAKIYNQFQVIEILLQLLNHKNKEIRVSAIEILGYFQVKETKEIVKSNFLDRSSEEKITFFKILQDIVTADDEAFIIENTLNPNFQIRFLAFQLLKKNHIEKLHELKQNATEFDNSRIFNFLEVV</sequence>
<evidence type="ECO:0000313" key="3">
    <source>
        <dbReference type="Proteomes" id="UP000199312"/>
    </source>
</evidence>
<accession>A0A1I6Q5U8</accession>
<dbReference type="SUPFAM" id="SSF48371">
    <property type="entry name" value="ARM repeat"/>
    <property type="match status" value="1"/>
</dbReference>
<dbReference type="AlphaFoldDB" id="A0A1I6Q5U8"/>
<organism evidence="2 3">
    <name type="scientific">Lutibacter maritimus</name>
    <dbReference type="NCBI Taxonomy" id="593133"/>
    <lineage>
        <taxon>Bacteria</taxon>
        <taxon>Pseudomonadati</taxon>
        <taxon>Bacteroidota</taxon>
        <taxon>Flavobacteriia</taxon>
        <taxon>Flavobacteriales</taxon>
        <taxon>Flavobacteriaceae</taxon>
        <taxon>Lutibacter</taxon>
    </lineage>
</organism>
<dbReference type="Proteomes" id="UP000199312">
    <property type="component" value="Unassembled WGS sequence"/>
</dbReference>
<keyword evidence="1" id="KW-0812">Transmembrane</keyword>
<gene>
    <name evidence="2" type="ORF">SAMN04488006_1521</name>
</gene>
<dbReference type="OrthoDB" id="1454284at2"/>
<protein>
    <recommendedName>
        <fullName evidence="4">HEAT repeat-containing protein</fullName>
    </recommendedName>
</protein>
<name>A0A1I6Q5U8_9FLAO</name>
<dbReference type="Gene3D" id="1.25.10.10">
    <property type="entry name" value="Leucine-rich Repeat Variant"/>
    <property type="match status" value="1"/>
</dbReference>
<evidence type="ECO:0000256" key="1">
    <source>
        <dbReference type="SAM" id="Phobius"/>
    </source>
</evidence>
<evidence type="ECO:0008006" key="4">
    <source>
        <dbReference type="Google" id="ProtNLM"/>
    </source>
</evidence>
<dbReference type="RefSeq" id="WP_090224442.1">
    <property type="nucleotide sequence ID" value="NZ_FOZP01000003.1"/>
</dbReference>